<evidence type="ECO:0000259" key="2">
    <source>
        <dbReference type="PROSITE" id="PS50883"/>
    </source>
</evidence>
<keyword evidence="1" id="KW-0812">Transmembrane</keyword>
<feature type="domain" description="MHYT" evidence="4">
    <location>
        <begin position="11"/>
        <end position="199"/>
    </location>
</feature>
<dbReference type="AlphaFoldDB" id="A0A1H0IL13"/>
<protein>
    <submittedName>
        <fullName evidence="5">Diguanylate cyclase (GGDEF) domain-containing protein</fullName>
    </submittedName>
</protein>
<dbReference type="Gene3D" id="3.30.70.270">
    <property type="match status" value="1"/>
</dbReference>
<evidence type="ECO:0000313" key="6">
    <source>
        <dbReference type="Proteomes" id="UP000198793"/>
    </source>
</evidence>
<dbReference type="InterPro" id="IPR029787">
    <property type="entry name" value="Nucleotide_cyclase"/>
</dbReference>
<feature type="transmembrane region" description="Helical" evidence="1">
    <location>
        <begin position="112"/>
        <end position="133"/>
    </location>
</feature>
<dbReference type="Pfam" id="PF00990">
    <property type="entry name" value="GGDEF"/>
    <property type="match status" value="1"/>
</dbReference>
<dbReference type="InterPro" id="IPR005330">
    <property type="entry name" value="MHYT_dom"/>
</dbReference>
<dbReference type="STRING" id="1166073.SAMN05192530_105213"/>
<proteinExistence type="predicted"/>
<accession>A0A1H0IL13</accession>
<dbReference type="SMART" id="SM00267">
    <property type="entry name" value="GGDEF"/>
    <property type="match status" value="1"/>
</dbReference>
<keyword evidence="6" id="KW-1185">Reference proteome</keyword>
<feature type="transmembrane region" description="Helical" evidence="1">
    <location>
        <begin position="82"/>
        <end position="100"/>
    </location>
</feature>
<name>A0A1H0IL13_9HYPH</name>
<dbReference type="GO" id="GO:0016020">
    <property type="term" value="C:membrane"/>
    <property type="evidence" value="ECO:0007669"/>
    <property type="project" value="UniProtKB-UniRule"/>
</dbReference>
<evidence type="ECO:0000259" key="4">
    <source>
        <dbReference type="PROSITE" id="PS50924"/>
    </source>
</evidence>
<keyword evidence="1" id="KW-1133">Transmembrane helix</keyword>
<dbReference type="InterPro" id="IPR052155">
    <property type="entry name" value="Biofilm_reg_signaling"/>
</dbReference>
<dbReference type="CDD" id="cd01948">
    <property type="entry name" value="EAL"/>
    <property type="match status" value="1"/>
</dbReference>
<feature type="transmembrane region" description="Helical" evidence="1">
    <location>
        <begin position="46"/>
        <end position="70"/>
    </location>
</feature>
<feature type="domain" description="EAL" evidence="2">
    <location>
        <begin position="418"/>
        <end position="668"/>
    </location>
</feature>
<dbReference type="SUPFAM" id="SSF141868">
    <property type="entry name" value="EAL domain-like"/>
    <property type="match status" value="1"/>
</dbReference>
<feature type="transmembrane region" description="Helical" evidence="1">
    <location>
        <begin position="216"/>
        <end position="237"/>
    </location>
</feature>
<evidence type="ECO:0000256" key="1">
    <source>
        <dbReference type="PROSITE-ProRule" id="PRU00244"/>
    </source>
</evidence>
<dbReference type="Gene3D" id="3.20.20.450">
    <property type="entry name" value="EAL domain"/>
    <property type="match status" value="1"/>
</dbReference>
<feature type="transmembrane region" description="Helical" evidence="1">
    <location>
        <begin position="145"/>
        <end position="165"/>
    </location>
</feature>
<feature type="domain" description="GGDEF" evidence="3">
    <location>
        <begin position="279"/>
        <end position="409"/>
    </location>
</feature>
<dbReference type="InterPro" id="IPR001633">
    <property type="entry name" value="EAL_dom"/>
</dbReference>
<dbReference type="PROSITE" id="PS50883">
    <property type="entry name" value="EAL"/>
    <property type="match status" value="1"/>
</dbReference>
<dbReference type="EMBL" id="FNIT01000005">
    <property type="protein sequence ID" value="SDO32174.1"/>
    <property type="molecule type" value="Genomic_DNA"/>
</dbReference>
<dbReference type="InterPro" id="IPR043128">
    <property type="entry name" value="Rev_trsase/Diguanyl_cyclase"/>
</dbReference>
<feature type="transmembrane region" description="Helical" evidence="1">
    <location>
        <begin position="172"/>
        <end position="196"/>
    </location>
</feature>
<dbReference type="OrthoDB" id="9814202at2"/>
<dbReference type="RefSeq" id="WP_090673810.1">
    <property type="nucleotide sequence ID" value="NZ_FNIT01000005.1"/>
</dbReference>
<dbReference type="SUPFAM" id="SSF55073">
    <property type="entry name" value="Nucleotide cyclase"/>
    <property type="match status" value="1"/>
</dbReference>
<evidence type="ECO:0000259" key="3">
    <source>
        <dbReference type="PROSITE" id="PS50887"/>
    </source>
</evidence>
<evidence type="ECO:0000313" key="5">
    <source>
        <dbReference type="EMBL" id="SDO32174.1"/>
    </source>
</evidence>
<keyword evidence="1" id="KW-0472">Membrane</keyword>
<gene>
    <name evidence="5" type="ORF">SAMN05192530_105213</name>
</gene>
<dbReference type="InterPro" id="IPR035919">
    <property type="entry name" value="EAL_sf"/>
</dbReference>
<dbReference type="Pfam" id="PF00563">
    <property type="entry name" value="EAL"/>
    <property type="match status" value="1"/>
</dbReference>
<dbReference type="InterPro" id="IPR000160">
    <property type="entry name" value="GGDEF_dom"/>
</dbReference>
<dbReference type="Pfam" id="PF03707">
    <property type="entry name" value="MHYT"/>
    <property type="match status" value="2"/>
</dbReference>
<dbReference type="Proteomes" id="UP000198793">
    <property type="component" value="Unassembled WGS sequence"/>
</dbReference>
<dbReference type="PROSITE" id="PS50887">
    <property type="entry name" value="GGDEF"/>
    <property type="match status" value="1"/>
</dbReference>
<dbReference type="PANTHER" id="PTHR44757:SF2">
    <property type="entry name" value="BIOFILM ARCHITECTURE MAINTENANCE PROTEIN MBAA"/>
    <property type="match status" value="1"/>
</dbReference>
<dbReference type="NCBIfam" id="TIGR00254">
    <property type="entry name" value="GGDEF"/>
    <property type="match status" value="1"/>
</dbReference>
<dbReference type="PANTHER" id="PTHR44757">
    <property type="entry name" value="DIGUANYLATE CYCLASE DGCP"/>
    <property type="match status" value="1"/>
</dbReference>
<reference evidence="5 6" key="1">
    <citation type="submission" date="2016-10" db="EMBL/GenBank/DDBJ databases">
        <authorList>
            <person name="de Groot N.N."/>
        </authorList>
    </citation>
    <scope>NUCLEOTIDE SEQUENCE [LARGE SCALE GENOMIC DNA]</scope>
    <source>
        <strain evidence="6">L7-484,KACC 16230,DSM 25025</strain>
    </source>
</reference>
<sequence>MRIIDCLVVEHDLTFVLLAALMCLVGSIVTASLFRRSLQTDGLRSHGWIFLTAVCSGSAIWVTHFIAMLGYQVPVAVTFDPVLTLGSILVAIGGTGAGFAMGRSRHRPRTGIVIGGGLLGLSIVAMHYVGMFAYRVEGLVTWDGFYIGLSVVLAVLPAIAFVALARRWREGLWAHAAAGCLVLSIVGLHFTAMAAFQVTRISGLADDGTHSAFRAIALAVLLVGLIIVGTGVSSFLIDDRTRADSNEKLRRMAFHDPLTGLSNRRALQDGIVGNFSADLSFSLLLVDVDRFKSVNDTFGHATGDGLLVSIAERIHATVPDALCVARIGGDELAILLAGEEARAEGVARALVAAMAEPFLIGDHVVASSVSIGLCGRTEASDPEGLMQMADVALYEAKRGGRGRAFSYRPGMAEAAAEARRLEADLRLALETGNFQIAYQPIVAMDEGRTIGFEALVRWNDPERGLVPPDRFIPLAEANGMIVDLGAFVLSRACKDAAAWGTDQFVAVNVSAVQLSSPRLMAHVVGALAASGLPAHRLEIELTETAIVANAAQVGHVLAGLRTLGVRVAMDDFGTGYSSLAHLRDLPLDRIKIDRSFVSSASTDPNSLAVLRAVTQLGRDIGIETLGEGVETQEQLALLRDLGCRAAQGYLLGRPDFEVRDAAWTPERGAA</sequence>
<feature type="transmembrane region" description="Helical" evidence="1">
    <location>
        <begin position="15"/>
        <end position="34"/>
    </location>
</feature>
<dbReference type="PROSITE" id="PS50924">
    <property type="entry name" value="MHYT"/>
    <property type="match status" value="1"/>
</dbReference>
<dbReference type="CDD" id="cd01949">
    <property type="entry name" value="GGDEF"/>
    <property type="match status" value="1"/>
</dbReference>
<dbReference type="SMART" id="SM00052">
    <property type="entry name" value="EAL"/>
    <property type="match status" value="1"/>
</dbReference>
<organism evidence="5 6">
    <name type="scientific">Aureimonas jatrophae</name>
    <dbReference type="NCBI Taxonomy" id="1166073"/>
    <lineage>
        <taxon>Bacteria</taxon>
        <taxon>Pseudomonadati</taxon>
        <taxon>Pseudomonadota</taxon>
        <taxon>Alphaproteobacteria</taxon>
        <taxon>Hyphomicrobiales</taxon>
        <taxon>Aurantimonadaceae</taxon>
        <taxon>Aureimonas</taxon>
    </lineage>
</organism>